<reference evidence="1" key="1">
    <citation type="submission" date="2020-02" db="EMBL/GenBank/DDBJ databases">
        <authorList>
            <person name="Enbody D E."/>
            <person name="Pettersson E M."/>
        </authorList>
    </citation>
    <scope>NUCLEOTIDE SEQUENCE [LARGE SCALE GENOMIC DNA]</scope>
</reference>
<reference evidence="1" key="2">
    <citation type="submission" date="2025-08" db="UniProtKB">
        <authorList>
            <consortium name="Ensembl"/>
        </authorList>
    </citation>
    <scope>IDENTIFICATION</scope>
</reference>
<protein>
    <submittedName>
        <fullName evidence="1">Uncharacterized protein</fullName>
    </submittedName>
</protein>
<keyword evidence="2" id="KW-1185">Reference proteome</keyword>
<dbReference type="AlphaFoldDB" id="A0A8U8ATB2"/>
<dbReference type="Proteomes" id="UP000694382">
    <property type="component" value="Chromosome 1"/>
</dbReference>
<evidence type="ECO:0000313" key="1">
    <source>
        <dbReference type="Ensembl" id="ENSCPVP00000026210.1"/>
    </source>
</evidence>
<proteinExistence type="predicted"/>
<accession>A0A8U8ATB2</accession>
<organism evidence="1 2">
    <name type="scientific">Geospiza parvula</name>
    <name type="common">Small tree-finch</name>
    <name type="synonym">Camarhynchus parvulus</name>
    <dbReference type="NCBI Taxonomy" id="87175"/>
    <lineage>
        <taxon>Eukaryota</taxon>
        <taxon>Metazoa</taxon>
        <taxon>Chordata</taxon>
        <taxon>Craniata</taxon>
        <taxon>Vertebrata</taxon>
        <taxon>Euteleostomi</taxon>
        <taxon>Archelosauria</taxon>
        <taxon>Archosauria</taxon>
        <taxon>Dinosauria</taxon>
        <taxon>Saurischia</taxon>
        <taxon>Theropoda</taxon>
        <taxon>Coelurosauria</taxon>
        <taxon>Aves</taxon>
        <taxon>Neognathae</taxon>
        <taxon>Neoaves</taxon>
        <taxon>Telluraves</taxon>
        <taxon>Australaves</taxon>
        <taxon>Passeriformes</taxon>
        <taxon>Thraupidae</taxon>
        <taxon>Camarhynchus</taxon>
    </lineage>
</organism>
<evidence type="ECO:0000313" key="2">
    <source>
        <dbReference type="Proteomes" id="UP000694382"/>
    </source>
</evidence>
<name>A0A8U8ATB2_GEOPR</name>
<reference evidence="1" key="3">
    <citation type="submission" date="2025-09" db="UniProtKB">
        <authorList>
            <consortium name="Ensembl"/>
        </authorList>
    </citation>
    <scope>IDENTIFICATION</scope>
</reference>
<sequence>MTYCLEGHKVKLFNHLFFMPGSVCAHRRESALVGSAFITQKQKIIDIDHLLREHQKIVFCDSFIELATLAAGACVPPICLNMLT</sequence>
<dbReference type="Ensembl" id="ENSCPVT00000027542.1">
    <property type="protein sequence ID" value="ENSCPVP00000026210.1"/>
    <property type="gene ID" value="ENSCPVG00000018199.1"/>
</dbReference>